<name>A0A4Q4TA35_9PEZI</name>
<dbReference type="Pfam" id="PF22924">
    <property type="entry name" value="ACOX_C_alpha1"/>
    <property type="match status" value="1"/>
</dbReference>
<gene>
    <name evidence="4" type="ORF">DL764_005203</name>
</gene>
<dbReference type="PANTHER" id="PTHR10909">
    <property type="entry name" value="ELECTRON TRANSPORT OXIDOREDUCTASE"/>
    <property type="match status" value="1"/>
</dbReference>
<reference evidence="4 5" key="1">
    <citation type="submission" date="2018-06" db="EMBL/GenBank/DDBJ databases">
        <title>Complete Genomes of Monosporascus.</title>
        <authorList>
            <person name="Robinson A.J."/>
            <person name="Natvig D.O."/>
        </authorList>
    </citation>
    <scope>NUCLEOTIDE SEQUENCE [LARGE SCALE GENOMIC DNA]</scope>
    <source>
        <strain evidence="4 5">CBS 110550</strain>
    </source>
</reference>
<evidence type="ECO:0000259" key="3">
    <source>
        <dbReference type="Pfam" id="PF22924"/>
    </source>
</evidence>
<evidence type="ECO:0000256" key="1">
    <source>
        <dbReference type="SAM" id="MobiDB-lite"/>
    </source>
</evidence>
<dbReference type="InterPro" id="IPR046373">
    <property type="entry name" value="Acyl-CoA_Oxase/DH_mid-dom_sf"/>
</dbReference>
<comment type="caution">
    <text evidence="4">The sequence shown here is derived from an EMBL/GenBank/DDBJ whole genome shotgun (WGS) entry which is preliminary data.</text>
</comment>
<feature type="domain" description="Acyl-CoA oxidase C-alpha1" evidence="3">
    <location>
        <begin position="277"/>
        <end position="397"/>
    </location>
</feature>
<feature type="domain" description="Acyl-coenzyme A oxidase N-terminal" evidence="2">
    <location>
        <begin position="26"/>
        <end position="144"/>
    </location>
</feature>
<evidence type="ECO:0000259" key="2">
    <source>
        <dbReference type="Pfam" id="PF14749"/>
    </source>
</evidence>
<dbReference type="PANTHER" id="PTHR10909:SF250">
    <property type="entry name" value="PEROXISOMAL ACYL-COENZYME A OXIDASE 1"/>
    <property type="match status" value="1"/>
</dbReference>
<dbReference type="EMBL" id="QJNU01000265">
    <property type="protein sequence ID" value="RYP03348.1"/>
    <property type="molecule type" value="Genomic_DNA"/>
</dbReference>
<dbReference type="InterPro" id="IPR037069">
    <property type="entry name" value="AcylCoA_DH/ox_N_sf"/>
</dbReference>
<dbReference type="GO" id="GO:0005504">
    <property type="term" value="F:fatty acid binding"/>
    <property type="evidence" value="ECO:0007669"/>
    <property type="project" value="TreeGrafter"/>
</dbReference>
<dbReference type="GO" id="GO:0071949">
    <property type="term" value="F:FAD binding"/>
    <property type="evidence" value="ECO:0007669"/>
    <property type="project" value="InterPro"/>
</dbReference>
<dbReference type="SUPFAM" id="SSF56645">
    <property type="entry name" value="Acyl-CoA dehydrogenase NM domain-like"/>
    <property type="match status" value="1"/>
</dbReference>
<dbReference type="STRING" id="155417.A0A4Q4TA35"/>
<dbReference type="InterPro" id="IPR036250">
    <property type="entry name" value="AcylCo_DH-like_C"/>
</dbReference>
<dbReference type="Gene3D" id="1.20.140.10">
    <property type="entry name" value="Butyryl-CoA Dehydrogenase, subunit A, domain 3"/>
    <property type="match status" value="1"/>
</dbReference>
<dbReference type="Proteomes" id="UP000293360">
    <property type="component" value="Unassembled WGS sequence"/>
</dbReference>
<dbReference type="GO" id="GO:0005777">
    <property type="term" value="C:peroxisome"/>
    <property type="evidence" value="ECO:0007669"/>
    <property type="project" value="InterPro"/>
</dbReference>
<feature type="region of interest" description="Disordered" evidence="1">
    <location>
        <begin position="493"/>
        <end position="514"/>
    </location>
</feature>
<dbReference type="Gene3D" id="1.10.540.10">
    <property type="entry name" value="Acyl-CoA dehydrogenase/oxidase, N-terminal domain"/>
    <property type="match status" value="1"/>
</dbReference>
<dbReference type="InterPro" id="IPR012258">
    <property type="entry name" value="Acyl-CoA_oxidase"/>
</dbReference>
<dbReference type="GO" id="GO:0033540">
    <property type="term" value="P:fatty acid beta-oxidation using acyl-CoA oxidase"/>
    <property type="evidence" value="ECO:0007669"/>
    <property type="project" value="TreeGrafter"/>
</dbReference>
<dbReference type="Pfam" id="PF14749">
    <property type="entry name" value="Acyl-CoA_ox_N"/>
    <property type="match status" value="1"/>
</dbReference>
<organism evidence="4 5">
    <name type="scientific">Monosporascus ibericus</name>
    <dbReference type="NCBI Taxonomy" id="155417"/>
    <lineage>
        <taxon>Eukaryota</taxon>
        <taxon>Fungi</taxon>
        <taxon>Dikarya</taxon>
        <taxon>Ascomycota</taxon>
        <taxon>Pezizomycotina</taxon>
        <taxon>Sordariomycetes</taxon>
        <taxon>Xylariomycetidae</taxon>
        <taxon>Xylariales</taxon>
        <taxon>Xylariales incertae sedis</taxon>
        <taxon>Monosporascus</taxon>
    </lineage>
</organism>
<keyword evidence="5" id="KW-1185">Reference proteome</keyword>
<dbReference type="SUPFAM" id="SSF47203">
    <property type="entry name" value="Acyl-CoA dehydrogenase C-terminal domain-like"/>
    <property type="match status" value="1"/>
</dbReference>
<dbReference type="GO" id="GO:0003997">
    <property type="term" value="F:acyl-CoA oxidase activity"/>
    <property type="evidence" value="ECO:0007669"/>
    <property type="project" value="InterPro"/>
</dbReference>
<accession>A0A4Q4TA35</accession>
<evidence type="ECO:0000313" key="5">
    <source>
        <dbReference type="Proteomes" id="UP000293360"/>
    </source>
</evidence>
<dbReference type="Gene3D" id="2.40.110.10">
    <property type="entry name" value="Butyryl-CoA Dehydrogenase, subunit A, domain 2"/>
    <property type="match status" value="2"/>
</dbReference>
<dbReference type="AlphaFoldDB" id="A0A4Q4TA35"/>
<protein>
    <submittedName>
        <fullName evidence="4">Uncharacterized protein</fullName>
    </submittedName>
</protein>
<dbReference type="InterPro" id="IPR009100">
    <property type="entry name" value="AcylCoA_DH/oxidase_NM_dom_sf"/>
</dbReference>
<dbReference type="OrthoDB" id="538336at2759"/>
<dbReference type="InterPro" id="IPR055060">
    <property type="entry name" value="ACOX_C_alpha1"/>
</dbReference>
<evidence type="ECO:0000313" key="4">
    <source>
        <dbReference type="EMBL" id="RYP03348.1"/>
    </source>
</evidence>
<proteinExistence type="predicted"/>
<dbReference type="GO" id="GO:0055088">
    <property type="term" value="P:lipid homeostasis"/>
    <property type="evidence" value="ECO:0007669"/>
    <property type="project" value="TreeGrafter"/>
</dbReference>
<dbReference type="InterPro" id="IPR029320">
    <property type="entry name" value="Acyl-CoA_ox_N"/>
</dbReference>
<sequence length="514" mass="56558">MASKRDASFSQTEMMAEVRSPASFGVEALTRVICGDADTVRRRRKAWARVEAVLGTSDTSRLPQQYVKTSCEDMYIDGLEMGKAAWDDLAKSGQDFFDWMAPRFTLFNNSSFGLSISMFIKMLELMASPEQKSMWFVPATKGQMNGAYMQTELGHGTFVRGLETTATFHEPRDCFLLNTPRLPSTKFWPGAIGFAPSHGILRDIKAGEAFEDIELGDIGPKPNHNQNDNGFVRLKDVVIPRDNRLSAQASVARDGTYARRVNVPEKAASGIIENAPGTKVAIIRYRSQHYRLLKTLAKAYAILFASRNCEAAQRDFEKRGAEGDFSTVQSANALTAGIKAWSSVIALDGAEDAQGHVVAMGYPLTSGLLDIVQSLAAMYTAEGDAYSPLQEAARYLMKWTLGLRGRPSKAELPDNLTYLTSPFTKKRSDACLVDPTNSSTQLLIFQHRAQHPISKAVSRLVQGSKIGETKAQVWNQHIVLLTSGGEATRRIPSASGLHPGHGESHRFRGWQGLM</sequence>